<reference evidence="1 2" key="1">
    <citation type="submission" date="2024-06" db="EMBL/GenBank/DDBJ databases">
        <title>Genomics of switchgrass bacterial isolates.</title>
        <authorList>
            <person name="Shade A."/>
        </authorList>
    </citation>
    <scope>NUCLEOTIDE SEQUENCE [LARGE SCALE GENOMIC DNA]</scope>
    <source>
        <strain evidence="1 2">PvP084</strain>
    </source>
</reference>
<protein>
    <submittedName>
        <fullName evidence="1">Uncharacterized protein</fullName>
    </submittedName>
</protein>
<dbReference type="RefSeq" id="WP_063110577.1">
    <property type="nucleotide sequence ID" value="NZ_JBEPNV010000001.1"/>
</dbReference>
<evidence type="ECO:0000313" key="1">
    <source>
        <dbReference type="EMBL" id="MET3867251.1"/>
    </source>
</evidence>
<gene>
    <name evidence="1" type="ORF">ABIC20_004560</name>
</gene>
<comment type="caution">
    <text evidence="1">The sequence shown here is derived from an EMBL/GenBank/DDBJ whole genome shotgun (WGS) entry which is preliminary data.</text>
</comment>
<accession>A0ABV2NL72</accession>
<organism evidence="1 2">
    <name type="scientific">Methylobacterium radiotolerans</name>
    <dbReference type="NCBI Taxonomy" id="31998"/>
    <lineage>
        <taxon>Bacteria</taxon>
        <taxon>Pseudomonadati</taxon>
        <taxon>Pseudomonadota</taxon>
        <taxon>Alphaproteobacteria</taxon>
        <taxon>Hyphomicrobiales</taxon>
        <taxon>Methylobacteriaceae</taxon>
        <taxon>Methylobacterium</taxon>
    </lineage>
</organism>
<sequence length="60" mass="6795">MTAVVDQDLYRAQIALLRSRSPTKKVAPRYSPEDLAEAIRTVGSRLAISTIDRPVQRRRT</sequence>
<dbReference type="Proteomes" id="UP001549119">
    <property type="component" value="Unassembled WGS sequence"/>
</dbReference>
<name>A0ABV2NL72_9HYPH</name>
<proteinExistence type="predicted"/>
<evidence type="ECO:0000313" key="2">
    <source>
        <dbReference type="Proteomes" id="UP001549119"/>
    </source>
</evidence>
<keyword evidence="2" id="KW-1185">Reference proteome</keyword>
<dbReference type="EMBL" id="JBEPNW010000002">
    <property type="protein sequence ID" value="MET3867251.1"/>
    <property type="molecule type" value="Genomic_DNA"/>
</dbReference>